<dbReference type="GO" id="GO:0043161">
    <property type="term" value="P:proteasome-mediated ubiquitin-dependent protein catabolic process"/>
    <property type="evidence" value="ECO:0007669"/>
    <property type="project" value="TreeGrafter"/>
</dbReference>
<dbReference type="AlphaFoldDB" id="A0A5N5QSF8"/>
<feature type="region of interest" description="Disordered" evidence="1">
    <location>
        <begin position="473"/>
        <end position="594"/>
    </location>
</feature>
<name>A0A5N5QSF8_9AGAM</name>
<dbReference type="GO" id="GO:0051865">
    <property type="term" value="P:protein autoubiquitination"/>
    <property type="evidence" value="ECO:0007669"/>
    <property type="project" value="TreeGrafter"/>
</dbReference>
<dbReference type="GO" id="GO:0061630">
    <property type="term" value="F:ubiquitin protein ligase activity"/>
    <property type="evidence" value="ECO:0007669"/>
    <property type="project" value="TreeGrafter"/>
</dbReference>
<feature type="region of interest" description="Disordered" evidence="1">
    <location>
        <begin position="287"/>
        <end position="339"/>
    </location>
</feature>
<organism evidence="2 3">
    <name type="scientific">Ceratobasidium theobromae</name>
    <dbReference type="NCBI Taxonomy" id="1582974"/>
    <lineage>
        <taxon>Eukaryota</taxon>
        <taxon>Fungi</taxon>
        <taxon>Dikarya</taxon>
        <taxon>Basidiomycota</taxon>
        <taxon>Agaricomycotina</taxon>
        <taxon>Agaricomycetes</taxon>
        <taxon>Cantharellales</taxon>
        <taxon>Ceratobasidiaceae</taxon>
        <taxon>Ceratobasidium</taxon>
    </lineage>
</organism>
<keyword evidence="3" id="KW-1185">Reference proteome</keyword>
<feature type="compositionally biased region" description="Polar residues" evidence="1">
    <location>
        <begin position="581"/>
        <end position="594"/>
    </location>
</feature>
<dbReference type="GO" id="GO:0006513">
    <property type="term" value="P:protein monoubiquitination"/>
    <property type="evidence" value="ECO:0007669"/>
    <property type="project" value="TreeGrafter"/>
</dbReference>
<sequence length="993" mass="109341">MATLTRIQNLISRRSSPVPLDSRVPSPFPSLHDRHGQTGEILDAPGPIEPLPAPAVRVELAEEQTQVDQEILPSLLSVEQSSLMALNNLFSGILSDDNWRPIVPPRRHSLPSFEAPTSVISDSTPLYTLVSNLRLQRASDTMIQASDEPEALLRELGQHVEHYSVLMDTKDARMARLLVSLLQFSARLAQLAPAPASLLPPNGLVVSQNLSDIDVYDNLSRQASSIQLRLHDSMPAGSVQGSSVSATERAMVWAQVDHILGDIQNLCHQRALPSLTPSPYYAEEYDRNLPPEYDHGDYQANPPVYETPDEPFAHLAPTKEKSSDEQSLRQGAPSHRESMISSEKLKLDLDSVLMAIDRLYIVAPQLSNQRVELKGRKLEQMEFARVAGAIEKLVDSGRLDDQRAVYRPTPALSKGKQRLEDQRDLDNLMSLIGQAASRTMDSQTFYVDDMQARLARARQKDDAKRDAFVTQLMQHSSHGRMHSQDAVAPPARKGRKSPNVDAVVESVHDDDDLQVGTNDPNTMMTLPEFVKSHPGPSRKSPSPDGLSHPGSPRLLKKPSKLGLQSRGRSNSAPPLAWLTGKSASSRSPLAPQTPSNVQMHVKYVAEYRESLNLIAVQLRVDGVPRTSRLEAEIASSFDESSLVLQCGSTNMAPLSLPAYVPAGKVDLFTASMGKPVGAAEYLDLKLITTPSADERERELEHELPKPLDAEWLRTAQPSSFVCASCSLPVVQGIVPGDVRYGDLPSEHWAELLDAWMCHPDQKVSAELAKRAEGIWPAPGQILVGGSFLLFHPTMVNVGGLIDCPGESNGEWHRVQCLCGASIGHRQDRPNNSTTYRFKKYTVRPIAANHRFPRVPFSAFVAGDMVELAQAHASYRFVIQDEETEIPRILIWLFKPSIRLSYAGAAGSLIPANGTITAAKVTFVILGPGGPIKWVNIIAFCSLDRYPAFKNAEVLSYPMDLCRRLAASLKESNTVYPEARRTLDGMSIGWLQRT</sequence>
<feature type="compositionally biased region" description="Polar residues" evidence="1">
    <location>
        <begin position="515"/>
        <end position="524"/>
    </location>
</feature>
<feature type="region of interest" description="Disordered" evidence="1">
    <location>
        <begin position="16"/>
        <end position="47"/>
    </location>
</feature>
<dbReference type="GO" id="GO:0005829">
    <property type="term" value="C:cytosol"/>
    <property type="evidence" value="ECO:0007669"/>
    <property type="project" value="TreeGrafter"/>
</dbReference>
<reference evidence="2 3" key="1">
    <citation type="journal article" date="2019" name="Fungal Biol. Biotechnol.">
        <title>Draft genome sequence of fastidious pathogen Ceratobasidium theobromae, which causes vascular-streak dieback in Theobroma cacao.</title>
        <authorList>
            <person name="Ali S.S."/>
            <person name="Asman A."/>
            <person name="Shao J."/>
            <person name="Firmansyah A.P."/>
            <person name="Susilo A.W."/>
            <person name="Rosmana A."/>
            <person name="McMahon P."/>
            <person name="Junaid M."/>
            <person name="Guest D."/>
            <person name="Kheng T.Y."/>
            <person name="Meinhardt L.W."/>
            <person name="Bailey B.A."/>
        </authorList>
    </citation>
    <scope>NUCLEOTIDE SEQUENCE [LARGE SCALE GENOMIC DNA]</scope>
    <source>
        <strain evidence="2 3">CT2</strain>
    </source>
</reference>
<feature type="compositionally biased region" description="Basic and acidic residues" evidence="1">
    <location>
        <begin position="287"/>
        <end position="297"/>
    </location>
</feature>
<evidence type="ECO:0000313" key="3">
    <source>
        <dbReference type="Proteomes" id="UP000383932"/>
    </source>
</evidence>
<dbReference type="GO" id="GO:0000209">
    <property type="term" value="P:protein polyubiquitination"/>
    <property type="evidence" value="ECO:0007669"/>
    <property type="project" value="TreeGrafter"/>
</dbReference>
<dbReference type="PANTHER" id="PTHR31531">
    <property type="entry name" value="E3 UBIQUITIN-PROTEIN LIGASE E3D FAMILY MEMBER"/>
    <property type="match status" value="1"/>
</dbReference>
<comment type="caution">
    <text evidence="2">The sequence shown here is derived from an EMBL/GenBank/DDBJ whole genome shotgun (WGS) entry which is preliminary data.</text>
</comment>
<dbReference type="EMBL" id="SSOP01000017">
    <property type="protein sequence ID" value="KAB5594670.1"/>
    <property type="molecule type" value="Genomic_DNA"/>
</dbReference>
<dbReference type="GO" id="GO:0005634">
    <property type="term" value="C:nucleus"/>
    <property type="evidence" value="ECO:0007669"/>
    <property type="project" value="TreeGrafter"/>
</dbReference>
<gene>
    <name evidence="2" type="ORF">CTheo_1817</name>
</gene>
<dbReference type="GO" id="GO:0030332">
    <property type="term" value="F:cyclin binding"/>
    <property type="evidence" value="ECO:0007669"/>
    <property type="project" value="TreeGrafter"/>
</dbReference>
<evidence type="ECO:0000313" key="2">
    <source>
        <dbReference type="EMBL" id="KAB5594670.1"/>
    </source>
</evidence>
<dbReference type="Proteomes" id="UP000383932">
    <property type="component" value="Unassembled WGS sequence"/>
</dbReference>
<evidence type="ECO:0000256" key="1">
    <source>
        <dbReference type="SAM" id="MobiDB-lite"/>
    </source>
</evidence>
<dbReference type="GO" id="GO:0000151">
    <property type="term" value="C:ubiquitin ligase complex"/>
    <property type="evidence" value="ECO:0007669"/>
    <property type="project" value="TreeGrafter"/>
</dbReference>
<proteinExistence type="predicted"/>
<dbReference type="InterPro" id="IPR019193">
    <property type="entry name" value="UBQ-conj_enz_E2-bd_prot"/>
</dbReference>
<protein>
    <submittedName>
        <fullName evidence="2">HECT ubiquitin conjugating enzyme binding protein</fullName>
    </submittedName>
</protein>
<dbReference type="GO" id="GO:0031624">
    <property type="term" value="F:ubiquitin conjugating enzyme binding"/>
    <property type="evidence" value="ECO:0007669"/>
    <property type="project" value="TreeGrafter"/>
</dbReference>
<dbReference type="PANTHER" id="PTHR31531:SF2">
    <property type="entry name" value="E3 UBIQUITIN-PROTEIN LIGASE E3D"/>
    <property type="match status" value="1"/>
</dbReference>
<dbReference type="Pfam" id="PF09814">
    <property type="entry name" value="HECT_2"/>
    <property type="match status" value="1"/>
</dbReference>
<accession>A0A5N5QSF8</accession>
<feature type="compositionally biased region" description="Basic and acidic residues" evidence="1">
    <location>
        <begin position="317"/>
        <end position="327"/>
    </location>
</feature>
<dbReference type="OrthoDB" id="66510at2759"/>